<evidence type="ECO:0000313" key="2">
    <source>
        <dbReference type="Proteomes" id="UP000231453"/>
    </source>
</evidence>
<name>A0A2M7V9M9_9BACT</name>
<dbReference type="EMBL" id="PFPL01000050">
    <property type="protein sequence ID" value="PIZ95587.1"/>
    <property type="molecule type" value="Genomic_DNA"/>
</dbReference>
<organism evidence="1 2">
    <name type="scientific">Candidatus Magasanikbacteria bacterium CG_4_10_14_0_2_um_filter_33_14</name>
    <dbReference type="NCBI Taxonomy" id="1974636"/>
    <lineage>
        <taxon>Bacteria</taxon>
        <taxon>Candidatus Magasanikiibacteriota</taxon>
    </lineage>
</organism>
<proteinExistence type="predicted"/>
<gene>
    <name evidence="1" type="ORF">COX80_04065</name>
</gene>
<dbReference type="Proteomes" id="UP000231453">
    <property type="component" value="Unassembled WGS sequence"/>
</dbReference>
<reference evidence="2" key="1">
    <citation type="submission" date="2017-09" db="EMBL/GenBank/DDBJ databases">
        <title>Depth-based differentiation of microbial function through sediment-hosted aquifers and enrichment of novel symbionts in the deep terrestrial subsurface.</title>
        <authorList>
            <person name="Probst A.J."/>
            <person name="Ladd B."/>
            <person name="Jarett J.K."/>
            <person name="Geller-Mcgrath D.E."/>
            <person name="Sieber C.M.K."/>
            <person name="Emerson J.B."/>
            <person name="Anantharaman K."/>
            <person name="Thomas B.C."/>
            <person name="Malmstrom R."/>
            <person name="Stieglmeier M."/>
            <person name="Klingl A."/>
            <person name="Woyke T."/>
            <person name="Ryan C.M."/>
            <person name="Banfield J.F."/>
        </authorList>
    </citation>
    <scope>NUCLEOTIDE SEQUENCE [LARGE SCALE GENOMIC DNA]</scope>
</reference>
<comment type="caution">
    <text evidence="1">The sequence shown here is derived from an EMBL/GenBank/DDBJ whole genome shotgun (WGS) entry which is preliminary data.</text>
</comment>
<accession>A0A2M7V9M9</accession>
<sequence>MRLINIIQVDTPLFEYKGVEYAVETRRYIDFCDFQKYVDIAIDRGYTHCFIYNVINQHDDKMIIDISGTVTDVWIRSKFVKIEDEQTD</sequence>
<dbReference type="AlphaFoldDB" id="A0A2M7V9M9"/>
<protein>
    <submittedName>
        <fullName evidence="1">Uncharacterized protein</fullName>
    </submittedName>
</protein>
<evidence type="ECO:0000313" key="1">
    <source>
        <dbReference type="EMBL" id="PIZ95587.1"/>
    </source>
</evidence>